<gene>
    <name evidence="8" type="primary">yqeK</name>
    <name evidence="8" type="ORF">R4146_04990</name>
</gene>
<protein>
    <recommendedName>
        <fullName evidence="1">bis(5'-nucleosyl)-tetraphosphatase (symmetrical)</fullName>
        <ecNumber evidence="1">3.6.1.41</ecNumber>
    </recommendedName>
</protein>
<dbReference type="Proteomes" id="UP001370590">
    <property type="component" value="Unassembled WGS sequence"/>
</dbReference>
<keyword evidence="5" id="KW-0408">Iron</keyword>
<dbReference type="PANTHER" id="PTHR35795:SF1">
    <property type="entry name" value="BIS(5'-NUCLEOSYL)-TETRAPHOSPHATASE, SYMMETRICAL"/>
    <property type="match status" value="1"/>
</dbReference>
<keyword evidence="9" id="KW-1185">Reference proteome</keyword>
<dbReference type="InterPro" id="IPR051094">
    <property type="entry name" value="Diverse_Catalytic_Enzymes"/>
</dbReference>
<dbReference type="InterPro" id="IPR003607">
    <property type="entry name" value="HD/PDEase_dom"/>
</dbReference>
<name>A0ABU8SMN2_9LACO</name>
<dbReference type="InterPro" id="IPR006674">
    <property type="entry name" value="HD_domain"/>
</dbReference>
<organism evidence="8 9">
    <name type="scientific">Nicoliella lavandulae</name>
    <dbReference type="NCBI Taxonomy" id="3082954"/>
    <lineage>
        <taxon>Bacteria</taxon>
        <taxon>Bacillati</taxon>
        <taxon>Bacillota</taxon>
        <taxon>Bacilli</taxon>
        <taxon>Lactobacillales</taxon>
        <taxon>Lactobacillaceae</taxon>
        <taxon>Nicoliella</taxon>
    </lineage>
</organism>
<dbReference type="GO" id="GO:0008803">
    <property type="term" value="F:bis(5'-nucleosyl)-tetraphosphatase (symmetrical) activity"/>
    <property type="evidence" value="ECO:0007669"/>
    <property type="project" value="UniProtKB-EC"/>
</dbReference>
<dbReference type="EC" id="3.6.1.41" evidence="1"/>
<evidence type="ECO:0000313" key="8">
    <source>
        <dbReference type="EMBL" id="MEJ6400512.1"/>
    </source>
</evidence>
<evidence type="ECO:0000256" key="6">
    <source>
        <dbReference type="ARBA" id="ARBA00049417"/>
    </source>
</evidence>
<dbReference type="RefSeq" id="WP_339960318.1">
    <property type="nucleotide sequence ID" value="NZ_JAWMWH010000001.1"/>
</dbReference>
<dbReference type="Pfam" id="PF01966">
    <property type="entry name" value="HD"/>
    <property type="match status" value="1"/>
</dbReference>
<dbReference type="PROSITE" id="PS51831">
    <property type="entry name" value="HD"/>
    <property type="match status" value="1"/>
</dbReference>
<dbReference type="SUPFAM" id="SSF109604">
    <property type="entry name" value="HD-domain/PDEase-like"/>
    <property type="match status" value="1"/>
</dbReference>
<evidence type="ECO:0000259" key="7">
    <source>
        <dbReference type="PROSITE" id="PS51831"/>
    </source>
</evidence>
<keyword evidence="2" id="KW-0479">Metal-binding</keyword>
<evidence type="ECO:0000313" key="9">
    <source>
        <dbReference type="Proteomes" id="UP001370590"/>
    </source>
</evidence>
<dbReference type="SMART" id="SM00471">
    <property type="entry name" value="HDc"/>
    <property type="match status" value="1"/>
</dbReference>
<accession>A0ABU8SMN2</accession>
<dbReference type="NCBIfam" id="TIGR00488">
    <property type="entry name" value="bis(5'-nucleosyl)-tetraphosphatase (symmetrical) YqeK"/>
    <property type="match status" value="1"/>
</dbReference>
<evidence type="ECO:0000256" key="2">
    <source>
        <dbReference type="ARBA" id="ARBA00022723"/>
    </source>
</evidence>
<feature type="domain" description="HD" evidence="7">
    <location>
        <begin position="32"/>
        <end position="146"/>
    </location>
</feature>
<keyword evidence="3" id="KW-0547">Nucleotide-binding</keyword>
<evidence type="ECO:0000256" key="1">
    <source>
        <dbReference type="ARBA" id="ARBA00012506"/>
    </source>
</evidence>
<reference evidence="8 9" key="1">
    <citation type="submission" date="2023-10" db="EMBL/GenBank/DDBJ databases">
        <title>Nicoliella lavandulae sp. nov. isolated from Lavandula angustifolia flowers.</title>
        <authorList>
            <person name="Alcantara C."/>
            <person name="Zuniga M."/>
            <person name="Landete J.M."/>
            <person name="Monedero V."/>
        </authorList>
    </citation>
    <scope>NUCLEOTIDE SEQUENCE [LARGE SCALE GENOMIC DNA]</scope>
    <source>
        <strain evidence="8 9">Es01</strain>
    </source>
</reference>
<sequence length="206" mass="23733">MDKVILDYHENIVPYDRDELVHKLSQALKTKRFEHVQRVEQMAIKLARLNGVDEELASIAGLVHDYAKQRPDEDFINTIKQYQLDPDLLNYGNAIWHGYVGWILIKNELGINNIDVLEAVKYHTIGAPYMSKLAQVIYMADYIETGRDFPGVEEARQITFDNLANGVAYQTFNTLNYLINKHAAVYPKTIDTFNAWVPNAAIYRKD</sequence>
<dbReference type="PANTHER" id="PTHR35795">
    <property type="entry name" value="SLR1885 PROTEIN"/>
    <property type="match status" value="1"/>
</dbReference>
<dbReference type="EMBL" id="JAWMWH010000001">
    <property type="protein sequence ID" value="MEJ6400512.1"/>
    <property type="molecule type" value="Genomic_DNA"/>
</dbReference>
<comment type="catalytic activity">
    <reaction evidence="6">
        <text>P(1),P(4)-bis(5'-adenosyl) tetraphosphate + H2O = 2 ADP + 2 H(+)</text>
        <dbReference type="Rhea" id="RHEA:24252"/>
        <dbReference type="ChEBI" id="CHEBI:15377"/>
        <dbReference type="ChEBI" id="CHEBI:15378"/>
        <dbReference type="ChEBI" id="CHEBI:58141"/>
        <dbReference type="ChEBI" id="CHEBI:456216"/>
        <dbReference type="EC" id="3.6.1.41"/>
    </reaction>
</comment>
<evidence type="ECO:0000256" key="4">
    <source>
        <dbReference type="ARBA" id="ARBA00022801"/>
    </source>
</evidence>
<keyword evidence="4 8" id="KW-0378">Hydrolase</keyword>
<evidence type="ECO:0000256" key="5">
    <source>
        <dbReference type="ARBA" id="ARBA00023004"/>
    </source>
</evidence>
<dbReference type="Gene3D" id="1.10.3210.10">
    <property type="entry name" value="Hypothetical protein af1432"/>
    <property type="match status" value="1"/>
</dbReference>
<dbReference type="InterPro" id="IPR005249">
    <property type="entry name" value="YqeK"/>
</dbReference>
<proteinExistence type="predicted"/>
<dbReference type="CDD" id="cd00077">
    <property type="entry name" value="HDc"/>
    <property type="match status" value="1"/>
</dbReference>
<comment type="caution">
    <text evidence="8">The sequence shown here is derived from an EMBL/GenBank/DDBJ whole genome shotgun (WGS) entry which is preliminary data.</text>
</comment>
<evidence type="ECO:0000256" key="3">
    <source>
        <dbReference type="ARBA" id="ARBA00022741"/>
    </source>
</evidence>